<evidence type="ECO:0000256" key="4">
    <source>
        <dbReference type="ARBA" id="ARBA00022840"/>
    </source>
</evidence>
<evidence type="ECO:0000256" key="10">
    <source>
        <dbReference type="SAM" id="Coils"/>
    </source>
</evidence>
<dbReference type="InterPro" id="IPR010978">
    <property type="entry name" value="tRNA-bd_arm"/>
</dbReference>
<dbReference type="PROSITE" id="PS50862">
    <property type="entry name" value="AA_TRNA_LIGASE_II"/>
    <property type="match status" value="1"/>
</dbReference>
<feature type="binding site" evidence="8">
    <location>
        <position position="273"/>
    </location>
    <ligand>
        <name>L-serine</name>
        <dbReference type="ChEBI" id="CHEBI:33384"/>
    </ligand>
</feature>
<feature type="binding site" evidence="9">
    <location>
        <begin position="250"/>
        <end position="252"/>
    </location>
    <ligand>
        <name>ATP</name>
        <dbReference type="ChEBI" id="CHEBI:30616"/>
    </ligand>
</feature>
<keyword evidence="2 12" id="KW-0436">Ligase</keyword>
<dbReference type="SUPFAM" id="SSF46589">
    <property type="entry name" value="tRNA-binding arm"/>
    <property type="match status" value="1"/>
</dbReference>
<feature type="binding site" evidence="9">
    <location>
        <begin position="266"/>
        <end position="269"/>
    </location>
    <ligand>
        <name>ATP</name>
        <dbReference type="ChEBI" id="CHEBI:30616"/>
    </ligand>
</feature>
<dbReference type="GO" id="GO:0006434">
    <property type="term" value="P:seryl-tRNA aminoacylation"/>
    <property type="evidence" value="ECO:0007669"/>
    <property type="project" value="UniProtKB-UniRule"/>
</dbReference>
<gene>
    <name evidence="12" type="ORF">UT24_C0008G0083</name>
</gene>
<sequence length="411" mass="47049">MLDIKYIRENSEEVKRGVADKQLDPKLVDVVLEADKKWREFLQKVEEFRKERNLAAKEKNIEKGKKIKGELQSLEIQLKKSEQQQKEALAKIPNIPSADVKVGKDESENEIVRKWGEPRKFDFGFKPFWQLGEELGIIDTERAAKVSGTRFFYLKDDGVLLDQSIVQFALETLTKEGFTPIIPPVLIKKEMMAGMGYLEHGGEEDMYVLDKDGLVLVGTSEQSVGPLHAGEILDGKILPLRYVAYSTCFRREAGSYGKDTKGSLRVHQFNKVEMFSFTREENSDSEHEYFLSLEENFLQALGIPYEVSKMCSGDLGIPAARKYDLNGWFPSESKYRELTSTSTCTDFQARGLDIRYQDKRITKYVHMLNGTAFSQRPILAILENYQQEDGSVVVPEVLRKWMGKDKIVKNE</sequence>
<feature type="binding site" evidence="9">
    <location>
        <begin position="337"/>
        <end position="340"/>
    </location>
    <ligand>
        <name>ATP</name>
        <dbReference type="ChEBI" id="CHEBI:30616"/>
    </ligand>
</feature>
<evidence type="ECO:0000256" key="9">
    <source>
        <dbReference type="PIRSR" id="PIRSR001529-2"/>
    </source>
</evidence>
<feature type="site" description="Important for serine binding" evidence="8">
    <location>
        <position position="371"/>
    </location>
</feature>
<evidence type="ECO:0000256" key="8">
    <source>
        <dbReference type="PIRSR" id="PIRSR001529-1"/>
    </source>
</evidence>
<dbReference type="GO" id="GO:0005737">
    <property type="term" value="C:cytoplasm"/>
    <property type="evidence" value="ECO:0007669"/>
    <property type="project" value="UniProtKB-UniRule"/>
</dbReference>
<evidence type="ECO:0000256" key="2">
    <source>
        <dbReference type="ARBA" id="ARBA00022598"/>
    </source>
</evidence>
<dbReference type="CDD" id="cd00770">
    <property type="entry name" value="SerRS_core"/>
    <property type="match status" value="1"/>
</dbReference>
<feature type="binding site" evidence="8">
    <location>
        <position position="369"/>
    </location>
    <ligand>
        <name>L-serine</name>
        <dbReference type="ChEBI" id="CHEBI:33384"/>
    </ligand>
</feature>
<protein>
    <recommendedName>
        <fullName evidence="1 7">Serine--tRNA ligase</fullName>
        <ecNumber evidence="1 7">6.1.1.11</ecNumber>
    </recommendedName>
</protein>
<dbReference type="GO" id="GO:0004828">
    <property type="term" value="F:serine-tRNA ligase activity"/>
    <property type="evidence" value="ECO:0007669"/>
    <property type="project" value="UniProtKB-UniRule"/>
</dbReference>
<dbReference type="AlphaFoldDB" id="A0A0G0PS03"/>
<dbReference type="Gene3D" id="3.30.930.10">
    <property type="entry name" value="Bira Bifunctional Protein, Domain 2"/>
    <property type="match status" value="1"/>
</dbReference>
<dbReference type="InterPro" id="IPR015866">
    <property type="entry name" value="Ser-tRNA-synth_1_N"/>
</dbReference>
<organism evidence="12 13">
    <name type="scientific">Candidatus Woesebacteria bacterium GW2011_GWB1_39_12</name>
    <dbReference type="NCBI Taxonomy" id="1618574"/>
    <lineage>
        <taxon>Bacteria</taxon>
        <taxon>Candidatus Woeseibacteriota</taxon>
    </lineage>
</organism>
<dbReference type="InterPro" id="IPR002314">
    <property type="entry name" value="aa-tRNA-synt_IIb"/>
</dbReference>
<evidence type="ECO:0000313" key="12">
    <source>
        <dbReference type="EMBL" id="KKR00955.1"/>
    </source>
</evidence>
<dbReference type="InterPro" id="IPR002317">
    <property type="entry name" value="Ser-tRNA-ligase_type_1"/>
</dbReference>
<reference evidence="12 13" key="1">
    <citation type="journal article" date="2015" name="Nature">
        <title>rRNA introns, odd ribosomes, and small enigmatic genomes across a large radiation of phyla.</title>
        <authorList>
            <person name="Brown C.T."/>
            <person name="Hug L.A."/>
            <person name="Thomas B.C."/>
            <person name="Sharon I."/>
            <person name="Castelle C.J."/>
            <person name="Singh A."/>
            <person name="Wilkins M.J."/>
            <person name="Williams K.H."/>
            <person name="Banfield J.F."/>
        </authorList>
    </citation>
    <scope>NUCLEOTIDE SEQUENCE [LARGE SCALE GENOMIC DNA]</scope>
</reference>
<dbReference type="PRINTS" id="PR00981">
    <property type="entry name" value="TRNASYNTHSER"/>
</dbReference>
<feature type="coiled-coil region" evidence="10">
    <location>
        <begin position="64"/>
        <end position="91"/>
    </location>
</feature>
<accession>A0A0G0PS03</accession>
<dbReference type="Gene3D" id="1.10.287.40">
    <property type="entry name" value="Serine-tRNA synthetase, tRNA binding domain"/>
    <property type="match status" value="1"/>
</dbReference>
<dbReference type="GO" id="GO:0005524">
    <property type="term" value="F:ATP binding"/>
    <property type="evidence" value="ECO:0007669"/>
    <property type="project" value="UniProtKB-KW"/>
</dbReference>
<dbReference type="EMBL" id="LBWB01000008">
    <property type="protein sequence ID" value="KKR00955.1"/>
    <property type="molecule type" value="Genomic_DNA"/>
</dbReference>
<keyword evidence="3" id="KW-0547">Nucleotide-binding</keyword>
<evidence type="ECO:0000256" key="6">
    <source>
        <dbReference type="ARBA" id="ARBA00023146"/>
    </source>
</evidence>
<dbReference type="SUPFAM" id="SSF55681">
    <property type="entry name" value="Class II aaRS and biotin synthetases"/>
    <property type="match status" value="1"/>
</dbReference>
<keyword evidence="10" id="KW-0175">Coiled coil</keyword>
<evidence type="ECO:0000256" key="7">
    <source>
        <dbReference type="NCBIfam" id="TIGR00414"/>
    </source>
</evidence>
<dbReference type="InterPro" id="IPR006195">
    <property type="entry name" value="aa-tRNA-synth_II"/>
</dbReference>
<dbReference type="PATRIC" id="fig|1618574.4.peg.651"/>
<dbReference type="InterPro" id="IPR033729">
    <property type="entry name" value="SerRS_core"/>
</dbReference>
<feature type="binding site" evidence="8">
    <location>
        <position position="219"/>
    </location>
    <ligand>
        <name>L-serine</name>
        <dbReference type="ChEBI" id="CHEBI:33384"/>
    </ligand>
</feature>
<dbReference type="Pfam" id="PF00587">
    <property type="entry name" value="tRNA-synt_2b"/>
    <property type="match status" value="1"/>
</dbReference>
<feature type="binding site" evidence="8">
    <location>
        <position position="250"/>
    </location>
    <ligand>
        <name>L-serine</name>
        <dbReference type="ChEBI" id="CHEBI:33384"/>
    </ligand>
</feature>
<feature type="domain" description="Aminoacyl-transfer RNA synthetases class-II family profile" evidence="11">
    <location>
        <begin position="157"/>
        <end position="395"/>
    </location>
</feature>
<comment type="caution">
    <text evidence="12">The sequence shown here is derived from an EMBL/GenBank/DDBJ whole genome shotgun (WGS) entry which is preliminary data.</text>
</comment>
<dbReference type="EC" id="6.1.1.11" evidence="1 7"/>
<dbReference type="InterPro" id="IPR045864">
    <property type="entry name" value="aa-tRNA-synth_II/BPL/LPL"/>
</dbReference>
<evidence type="ECO:0000259" key="11">
    <source>
        <dbReference type="PROSITE" id="PS50862"/>
    </source>
</evidence>
<dbReference type="Proteomes" id="UP000033881">
    <property type="component" value="Unassembled WGS sequence"/>
</dbReference>
<dbReference type="Pfam" id="PF02403">
    <property type="entry name" value="Seryl_tRNA_N"/>
    <property type="match status" value="1"/>
</dbReference>
<keyword evidence="5" id="KW-0648">Protein biosynthesis</keyword>
<evidence type="ECO:0000256" key="1">
    <source>
        <dbReference type="ARBA" id="ARBA00012840"/>
    </source>
</evidence>
<dbReference type="PIRSF" id="PIRSF001529">
    <property type="entry name" value="Ser-tRNA-synth_IIa"/>
    <property type="match status" value="1"/>
</dbReference>
<evidence type="ECO:0000256" key="3">
    <source>
        <dbReference type="ARBA" id="ARBA00022741"/>
    </source>
</evidence>
<dbReference type="NCBIfam" id="TIGR00414">
    <property type="entry name" value="serS"/>
    <property type="match status" value="1"/>
</dbReference>
<proteinExistence type="predicted"/>
<dbReference type="PANTHER" id="PTHR11778">
    <property type="entry name" value="SERYL-TRNA SYNTHETASE"/>
    <property type="match status" value="1"/>
</dbReference>
<evidence type="ECO:0000313" key="13">
    <source>
        <dbReference type="Proteomes" id="UP000033881"/>
    </source>
</evidence>
<keyword evidence="6" id="KW-0030">Aminoacyl-tRNA synthetase</keyword>
<name>A0A0G0PS03_9BACT</name>
<keyword evidence="4 9" id="KW-0067">ATP-binding</keyword>
<dbReference type="STRING" id="1618574.UT24_C0008G0083"/>
<evidence type="ECO:0000256" key="5">
    <source>
        <dbReference type="ARBA" id="ARBA00022917"/>
    </source>
</evidence>
<dbReference type="InterPro" id="IPR042103">
    <property type="entry name" value="SerRS_1_N_sf"/>
</dbReference>